<dbReference type="GO" id="GO:0050661">
    <property type="term" value="F:NADP binding"/>
    <property type="evidence" value="ECO:0007669"/>
    <property type="project" value="InterPro"/>
</dbReference>
<organism evidence="4 5">
    <name type="scientific">Pseudomonas turukhanskensis</name>
    <dbReference type="NCBI Taxonomy" id="1806536"/>
    <lineage>
        <taxon>Bacteria</taxon>
        <taxon>Pseudomonadati</taxon>
        <taxon>Pseudomonadota</taxon>
        <taxon>Gammaproteobacteria</taxon>
        <taxon>Pseudomonadales</taxon>
        <taxon>Pseudomonadaceae</taxon>
        <taxon>Pseudomonas</taxon>
    </lineage>
</organism>
<dbReference type="InterPro" id="IPR020946">
    <property type="entry name" value="Flavin_mOase-like"/>
</dbReference>
<dbReference type="RefSeq" id="WP_271196820.1">
    <property type="nucleotide sequence ID" value="NZ_BSFN01000012.1"/>
</dbReference>
<reference evidence="4" key="1">
    <citation type="journal article" date="2014" name="Int. J. Syst. Evol. Microbiol.">
        <title>Complete genome sequence of Corynebacterium casei LMG S-19264T (=DSM 44701T), isolated from a smear-ripened cheese.</title>
        <authorList>
            <consortium name="US DOE Joint Genome Institute (JGI-PGF)"/>
            <person name="Walter F."/>
            <person name="Albersmeier A."/>
            <person name="Kalinowski J."/>
            <person name="Ruckert C."/>
        </authorList>
    </citation>
    <scope>NUCLEOTIDE SEQUENCE</scope>
    <source>
        <strain evidence="4">VKM B-2935</strain>
    </source>
</reference>
<comment type="caution">
    <text evidence="4">The sequence shown here is derived from an EMBL/GenBank/DDBJ whole genome shotgun (WGS) entry which is preliminary data.</text>
</comment>
<evidence type="ECO:0000313" key="5">
    <source>
        <dbReference type="Proteomes" id="UP001143328"/>
    </source>
</evidence>
<keyword evidence="2" id="KW-0274">FAD</keyword>
<sequence>MGAQPAVSPADATPTDATPGAVRHTKIAIIGTGFSGLGMAIRLKQQGDNDFLLFEKEAGVGGTWRVNNYPGCGCDVQSHLYSFSFEPNAEWTRMFARQPEIKSYLEGCWEKYRLQHNTLLQTEVAGMRWDDQAELWRIHDRAGNQYTAQFVVSGMGALSTPSIPHLNGLGTFTGKVFHSQQWDHDYDLTGKRIAVVGTGASAIQFVPRIQKQVAQLDLYQRTAPWIMPKPDRAISDKERARFKRFPLAQKVWRGLIYGMLESRVIGFALVPRIMKLAQWVGKAFIHKQIKDPVLRAKVTPNYTMGCKRVLISNDYFPALTQPNVDVITDGIEEIRANSIVTADGKERPIDAIIFGTGFTPSDPMPRGVIFGREGVDLLDTWPEGPQAYKGTLTAGFPNLFFLMGPNTGLGHNSMVYMIESQIQYVLGALNVLQQGNLQSLEVKRDVQDRFNAKIQGQLGKTVWNAGGCMSWYLHPVSGRNCTVWPGFTWRFRLLTRNFDPAAYHFNRAQPAHPAQGYLPSVAQRSEVAA</sequence>
<dbReference type="InterPro" id="IPR036188">
    <property type="entry name" value="FAD/NAD-bd_sf"/>
</dbReference>
<accession>A0A9W6K9A4</accession>
<name>A0A9W6K9A4_9PSED</name>
<dbReference type="InterPro" id="IPR051209">
    <property type="entry name" value="FAD-bind_Monooxygenase_sf"/>
</dbReference>
<evidence type="ECO:0000256" key="1">
    <source>
        <dbReference type="ARBA" id="ARBA00022630"/>
    </source>
</evidence>
<keyword evidence="5" id="KW-1185">Reference proteome</keyword>
<dbReference type="EMBL" id="BSFN01000012">
    <property type="protein sequence ID" value="GLK90636.1"/>
    <property type="molecule type" value="Genomic_DNA"/>
</dbReference>
<proteinExistence type="predicted"/>
<dbReference type="Gene3D" id="3.50.50.60">
    <property type="entry name" value="FAD/NAD(P)-binding domain"/>
    <property type="match status" value="2"/>
</dbReference>
<evidence type="ECO:0000256" key="2">
    <source>
        <dbReference type="ARBA" id="ARBA00022827"/>
    </source>
</evidence>
<reference evidence="4" key="2">
    <citation type="submission" date="2023-01" db="EMBL/GenBank/DDBJ databases">
        <authorList>
            <person name="Sun Q."/>
            <person name="Evtushenko L."/>
        </authorList>
    </citation>
    <scope>NUCLEOTIDE SEQUENCE</scope>
    <source>
        <strain evidence="4">VKM B-2935</strain>
    </source>
</reference>
<evidence type="ECO:0000313" key="4">
    <source>
        <dbReference type="EMBL" id="GLK90636.1"/>
    </source>
</evidence>
<protein>
    <submittedName>
        <fullName evidence="4">Baeyer-Villiger monooxygenase</fullName>
    </submittedName>
</protein>
<dbReference type="Pfam" id="PF00743">
    <property type="entry name" value="FMO-like"/>
    <property type="match status" value="1"/>
</dbReference>
<dbReference type="PANTHER" id="PTHR42877:SF4">
    <property type="entry name" value="FAD_NAD(P)-BINDING DOMAIN-CONTAINING PROTEIN-RELATED"/>
    <property type="match status" value="1"/>
</dbReference>
<keyword evidence="1" id="KW-0285">Flavoprotein</keyword>
<dbReference type="SUPFAM" id="SSF51905">
    <property type="entry name" value="FAD/NAD(P)-binding domain"/>
    <property type="match status" value="1"/>
</dbReference>
<keyword evidence="4" id="KW-0503">Monooxygenase</keyword>
<dbReference type="PANTHER" id="PTHR42877">
    <property type="entry name" value="L-ORNITHINE N(5)-MONOOXYGENASE-RELATED"/>
    <property type="match status" value="1"/>
</dbReference>
<dbReference type="GO" id="GO:0050660">
    <property type="term" value="F:flavin adenine dinucleotide binding"/>
    <property type="evidence" value="ECO:0007669"/>
    <property type="project" value="InterPro"/>
</dbReference>
<evidence type="ECO:0000256" key="3">
    <source>
        <dbReference type="ARBA" id="ARBA00023002"/>
    </source>
</evidence>
<keyword evidence="3" id="KW-0560">Oxidoreductase</keyword>
<dbReference type="GO" id="GO:0004499">
    <property type="term" value="F:N,N-dimethylaniline monooxygenase activity"/>
    <property type="evidence" value="ECO:0007669"/>
    <property type="project" value="InterPro"/>
</dbReference>
<gene>
    <name evidence="4" type="ORF">GCM10017655_37000</name>
</gene>
<dbReference type="Proteomes" id="UP001143328">
    <property type="component" value="Unassembled WGS sequence"/>
</dbReference>
<dbReference type="AlphaFoldDB" id="A0A9W6K9A4"/>